<dbReference type="EMBL" id="KZ613856">
    <property type="protein sequence ID" value="PMD54821.1"/>
    <property type="molecule type" value="Genomic_DNA"/>
</dbReference>
<protein>
    <submittedName>
        <fullName evidence="1">Uncharacterized protein</fullName>
    </submittedName>
</protein>
<sequence>RICFIDEVWAFGGAHTSSYITCLKDRSDRLLPECMRHKYSKLPSWMFWGSIVDGKKGPALFWEKE</sequence>
<organism evidence="1 2">
    <name type="scientific">Hyaloscypha bicolor E</name>
    <dbReference type="NCBI Taxonomy" id="1095630"/>
    <lineage>
        <taxon>Eukaryota</taxon>
        <taxon>Fungi</taxon>
        <taxon>Dikarya</taxon>
        <taxon>Ascomycota</taxon>
        <taxon>Pezizomycotina</taxon>
        <taxon>Leotiomycetes</taxon>
        <taxon>Helotiales</taxon>
        <taxon>Hyaloscyphaceae</taxon>
        <taxon>Hyaloscypha</taxon>
        <taxon>Hyaloscypha bicolor</taxon>
    </lineage>
</organism>
<dbReference type="RefSeq" id="XP_024731725.1">
    <property type="nucleotide sequence ID" value="XM_024875550.1"/>
</dbReference>
<evidence type="ECO:0000313" key="2">
    <source>
        <dbReference type="Proteomes" id="UP000235371"/>
    </source>
</evidence>
<feature type="non-terminal residue" evidence="1">
    <location>
        <position position="1"/>
    </location>
</feature>
<dbReference type="GeneID" id="36583630"/>
<dbReference type="Proteomes" id="UP000235371">
    <property type="component" value="Unassembled WGS sequence"/>
</dbReference>
<dbReference type="AlphaFoldDB" id="A0A2J6SVL9"/>
<reference evidence="1 2" key="1">
    <citation type="submission" date="2016-04" db="EMBL/GenBank/DDBJ databases">
        <title>A degradative enzymes factory behind the ericoid mycorrhizal symbiosis.</title>
        <authorList>
            <consortium name="DOE Joint Genome Institute"/>
            <person name="Martino E."/>
            <person name="Morin E."/>
            <person name="Grelet G."/>
            <person name="Kuo A."/>
            <person name="Kohler A."/>
            <person name="Daghino S."/>
            <person name="Barry K."/>
            <person name="Choi C."/>
            <person name="Cichocki N."/>
            <person name="Clum A."/>
            <person name="Copeland A."/>
            <person name="Hainaut M."/>
            <person name="Haridas S."/>
            <person name="Labutti K."/>
            <person name="Lindquist E."/>
            <person name="Lipzen A."/>
            <person name="Khouja H.-R."/>
            <person name="Murat C."/>
            <person name="Ohm R."/>
            <person name="Olson A."/>
            <person name="Spatafora J."/>
            <person name="Veneault-Fourrey C."/>
            <person name="Henrissat B."/>
            <person name="Grigoriev I."/>
            <person name="Martin F."/>
            <person name="Perotto S."/>
        </authorList>
    </citation>
    <scope>NUCLEOTIDE SEQUENCE [LARGE SCALE GENOMIC DNA]</scope>
    <source>
        <strain evidence="1 2">E</strain>
    </source>
</reference>
<proteinExistence type="predicted"/>
<accession>A0A2J6SVL9</accession>
<evidence type="ECO:0000313" key="1">
    <source>
        <dbReference type="EMBL" id="PMD54821.1"/>
    </source>
</evidence>
<gene>
    <name evidence="1" type="ORF">K444DRAFT_538564</name>
</gene>
<dbReference type="OrthoDB" id="3559217at2759"/>
<keyword evidence="2" id="KW-1185">Reference proteome</keyword>
<dbReference type="InParanoid" id="A0A2J6SVL9"/>
<name>A0A2J6SVL9_9HELO</name>
<dbReference type="STRING" id="1095630.A0A2J6SVL9"/>